<organism evidence="7 8">
    <name type="scientific">Ferrimonas gelatinilytica</name>
    <dbReference type="NCBI Taxonomy" id="1255257"/>
    <lineage>
        <taxon>Bacteria</taxon>
        <taxon>Pseudomonadati</taxon>
        <taxon>Pseudomonadota</taxon>
        <taxon>Gammaproteobacteria</taxon>
        <taxon>Alteromonadales</taxon>
        <taxon>Ferrimonadaceae</taxon>
        <taxon>Ferrimonas</taxon>
    </lineage>
</organism>
<dbReference type="InterPro" id="IPR029017">
    <property type="entry name" value="Enolase-like_N"/>
</dbReference>
<comment type="pathway">
    <text evidence="4">Quinol/quinone metabolism; 1,4-dihydroxy-2-naphthoate biosynthesis; 1,4-dihydroxy-2-naphthoate from chorismate: step 4/7.</text>
</comment>
<dbReference type="RefSeq" id="WP_345317107.1">
    <property type="nucleotide sequence ID" value="NZ_BAABLF010000014.1"/>
</dbReference>
<dbReference type="InterPro" id="IPR013342">
    <property type="entry name" value="Mandelate_racemase_C"/>
</dbReference>
<dbReference type="Pfam" id="PF21508">
    <property type="entry name" value="MenC_N"/>
    <property type="match status" value="1"/>
</dbReference>
<comment type="catalytic activity">
    <reaction evidence="4">
        <text>(1R,6R)-6-hydroxy-2-succinyl-cyclohexa-2,4-diene-1-carboxylate = 2-succinylbenzoate + H2O</text>
        <dbReference type="Rhea" id="RHEA:10196"/>
        <dbReference type="ChEBI" id="CHEBI:15377"/>
        <dbReference type="ChEBI" id="CHEBI:18325"/>
        <dbReference type="ChEBI" id="CHEBI:58689"/>
        <dbReference type="EC" id="4.2.1.113"/>
    </reaction>
</comment>
<dbReference type="InterPro" id="IPR010196">
    <property type="entry name" value="OSB_synthase_MenC1"/>
</dbReference>
<comment type="pathway">
    <text evidence="4">Quinol/quinone metabolism; menaquinone biosynthesis.</text>
</comment>
<evidence type="ECO:0000256" key="2">
    <source>
        <dbReference type="ARBA" id="ARBA00022842"/>
    </source>
</evidence>
<feature type="binding site" evidence="4">
    <location>
        <position position="206"/>
    </location>
    <ligand>
        <name>Mg(2+)</name>
        <dbReference type="ChEBI" id="CHEBI:18420"/>
    </ligand>
</feature>
<dbReference type="NCBIfam" id="TIGR01927">
    <property type="entry name" value="menC_gam_Gplu"/>
    <property type="match status" value="1"/>
</dbReference>
<accession>A0ABP9SAR7</accession>
<feature type="binding site" evidence="4">
    <location>
        <position position="157"/>
    </location>
    <ligand>
        <name>Mg(2+)</name>
        <dbReference type="ChEBI" id="CHEBI:18420"/>
    </ligand>
</feature>
<dbReference type="Pfam" id="PF13378">
    <property type="entry name" value="MR_MLE_C"/>
    <property type="match status" value="1"/>
</dbReference>
<name>A0ABP9SAR7_9GAMM</name>
<evidence type="ECO:0000259" key="6">
    <source>
        <dbReference type="SMART" id="SM00922"/>
    </source>
</evidence>
<proteinExistence type="inferred from homology"/>
<evidence type="ECO:0000256" key="1">
    <source>
        <dbReference type="ARBA" id="ARBA00022723"/>
    </source>
</evidence>
<dbReference type="HAMAP" id="MF_00470">
    <property type="entry name" value="MenC_1"/>
    <property type="match status" value="1"/>
</dbReference>
<keyword evidence="1 4" id="KW-0479">Metal-binding</keyword>
<dbReference type="PANTHER" id="PTHR48073">
    <property type="entry name" value="O-SUCCINYLBENZOATE SYNTHASE-RELATED"/>
    <property type="match status" value="1"/>
</dbReference>
<keyword evidence="4" id="KW-0474">Menaquinone biosynthesis</keyword>
<dbReference type="Gene3D" id="3.20.20.120">
    <property type="entry name" value="Enolase-like C-terminal domain"/>
    <property type="match status" value="1"/>
</dbReference>
<dbReference type="InterPro" id="IPR041338">
    <property type="entry name" value="OSBS_N"/>
</dbReference>
<dbReference type="EC" id="4.2.1.113" evidence="4 5"/>
<feature type="active site" description="Proton acceptor" evidence="4">
    <location>
        <position position="228"/>
    </location>
</feature>
<feature type="active site" description="Proton donor" evidence="4">
    <location>
        <position position="129"/>
    </location>
</feature>
<dbReference type="Proteomes" id="UP001501600">
    <property type="component" value="Unassembled WGS sequence"/>
</dbReference>
<evidence type="ECO:0000256" key="5">
    <source>
        <dbReference type="NCBIfam" id="TIGR01927"/>
    </source>
</evidence>
<dbReference type="PROSITE" id="PS00909">
    <property type="entry name" value="MR_MLE_2"/>
    <property type="match status" value="1"/>
</dbReference>
<keyword evidence="8" id="KW-1185">Reference proteome</keyword>
<dbReference type="InterPro" id="IPR029065">
    <property type="entry name" value="Enolase_C-like"/>
</dbReference>
<dbReference type="PANTHER" id="PTHR48073:SF2">
    <property type="entry name" value="O-SUCCINYLBENZOATE SYNTHASE"/>
    <property type="match status" value="1"/>
</dbReference>
<dbReference type="SFLD" id="SFLDG00180">
    <property type="entry name" value="muconate_cycloisomerase"/>
    <property type="match status" value="1"/>
</dbReference>
<dbReference type="InterPro" id="IPR036849">
    <property type="entry name" value="Enolase-like_C_sf"/>
</dbReference>
<evidence type="ECO:0000313" key="8">
    <source>
        <dbReference type="Proteomes" id="UP001501600"/>
    </source>
</evidence>
<dbReference type="EMBL" id="BAABLF010000014">
    <property type="protein sequence ID" value="GAA5192512.1"/>
    <property type="molecule type" value="Genomic_DNA"/>
</dbReference>
<comment type="function">
    <text evidence="4">Converts 2-succinyl-6-hydroxy-2,4-cyclohexadiene-1-carboxylate (SHCHC) to 2-succinylbenzoate (OSB).</text>
</comment>
<keyword evidence="3 4" id="KW-0456">Lyase</keyword>
<dbReference type="SFLD" id="SFLDF00009">
    <property type="entry name" value="o-succinylbenzoate_synthase"/>
    <property type="match status" value="1"/>
</dbReference>
<feature type="domain" description="Mandelate racemase/muconate lactonizing enzyme C-terminal" evidence="6">
    <location>
        <begin position="109"/>
        <end position="202"/>
    </location>
</feature>
<dbReference type="SMART" id="SM00922">
    <property type="entry name" value="MR_MLE"/>
    <property type="match status" value="1"/>
</dbReference>
<gene>
    <name evidence="4 7" type="primary">menC</name>
    <name evidence="7" type="ORF">GCM10025772_21890</name>
</gene>
<dbReference type="SUPFAM" id="SSF51604">
    <property type="entry name" value="Enolase C-terminal domain-like"/>
    <property type="match status" value="1"/>
</dbReference>
<feature type="binding site" evidence="4">
    <location>
        <position position="183"/>
    </location>
    <ligand>
        <name>Mg(2+)</name>
        <dbReference type="ChEBI" id="CHEBI:18420"/>
    </ligand>
</feature>
<evidence type="ECO:0000313" key="7">
    <source>
        <dbReference type="EMBL" id="GAA5192512.1"/>
    </source>
</evidence>
<reference evidence="8" key="1">
    <citation type="journal article" date="2019" name="Int. J. Syst. Evol. Microbiol.">
        <title>The Global Catalogue of Microorganisms (GCM) 10K type strain sequencing project: providing services to taxonomists for standard genome sequencing and annotation.</title>
        <authorList>
            <consortium name="The Broad Institute Genomics Platform"/>
            <consortium name="The Broad Institute Genome Sequencing Center for Infectious Disease"/>
            <person name="Wu L."/>
            <person name="Ma J."/>
        </authorList>
    </citation>
    <scope>NUCLEOTIDE SEQUENCE [LARGE SCALE GENOMIC DNA]</scope>
    <source>
        <strain evidence="8">JCM 18720</strain>
    </source>
</reference>
<keyword evidence="2 4" id="KW-0460">Magnesium</keyword>
<comment type="similarity">
    <text evidence="4">Belongs to the mandelate racemase/muconate lactonizing enzyme family. MenC type 1 subfamily.</text>
</comment>
<dbReference type="SFLD" id="SFLDS00001">
    <property type="entry name" value="Enolase"/>
    <property type="match status" value="1"/>
</dbReference>
<protein>
    <recommendedName>
        <fullName evidence="4 5">o-succinylbenzoate synthase</fullName>
        <shortName evidence="4">OSB synthase</shortName>
        <shortName evidence="4">OSBS</shortName>
        <ecNumber evidence="4 5">4.2.1.113</ecNumber>
    </recommendedName>
    <alternativeName>
        <fullName evidence="4">4-(2'-carboxyphenyl)-4-oxybutyric acid synthase</fullName>
    </alternativeName>
    <alternativeName>
        <fullName evidence="4">o-succinylbenzoic acid synthase</fullName>
    </alternativeName>
</protein>
<dbReference type="Gene3D" id="3.30.390.10">
    <property type="entry name" value="Enolase-like, N-terminal domain"/>
    <property type="match status" value="1"/>
</dbReference>
<evidence type="ECO:0000256" key="4">
    <source>
        <dbReference type="HAMAP-Rule" id="MF_00470"/>
    </source>
</evidence>
<dbReference type="SUPFAM" id="SSF54826">
    <property type="entry name" value="Enolase N-terminal domain-like"/>
    <property type="match status" value="1"/>
</dbReference>
<comment type="caution">
    <text evidence="7">The sequence shown here is derived from an EMBL/GenBank/DDBJ whole genome shotgun (WGS) entry which is preliminary data.</text>
</comment>
<comment type="cofactor">
    <cofactor evidence="4">
        <name>a divalent metal cation</name>
        <dbReference type="ChEBI" id="CHEBI:60240"/>
    </cofactor>
</comment>
<dbReference type="NCBIfam" id="NF003473">
    <property type="entry name" value="PRK05105.1"/>
    <property type="match status" value="1"/>
</dbReference>
<dbReference type="InterPro" id="IPR018110">
    <property type="entry name" value="Mandel_Rmase/mucon_lact_enz_CS"/>
</dbReference>
<dbReference type="CDD" id="cd03320">
    <property type="entry name" value="OSBS"/>
    <property type="match status" value="1"/>
</dbReference>
<sequence>MHPSALLHYRLPLDTPIRFAGQTLDQREGLLLKFSLDGQLYYGDCCPLPGFSRDTLAQNQDSLLAYCQREGDEASLPPAARFALDSGRLLCQPQRRPPPSTVPLLAGSEKQVLAQLSAQLQPPRLAKLKVARAPVEEEINLVHRVLGQAPGLRLRLDANRGWTYEQAATFAASVPLDRIDFVEEPCATLEESLALYQQHRLPLALDETTQAQEYRYQPLPGVTALVLKPTLIGGIDRLTDIVEAAHHDGVRCVLSSSFESNLGLAAIAALARQLTPEQTPGLDTLEATGADLCQPNLWGVPGRPLIPEAQLERLF</sequence>
<evidence type="ECO:0000256" key="3">
    <source>
        <dbReference type="ARBA" id="ARBA00023239"/>
    </source>
</evidence>